<comment type="caution">
    <text evidence="3">The sequence shown here is derived from an EMBL/GenBank/DDBJ whole genome shotgun (WGS) entry which is preliminary data.</text>
</comment>
<dbReference type="InterPro" id="IPR036526">
    <property type="entry name" value="C-N_Hydrolase_sf"/>
</dbReference>
<gene>
    <name evidence="3" type="ORF">ENF18_04415</name>
</gene>
<dbReference type="GO" id="GO:0016811">
    <property type="term" value="F:hydrolase activity, acting on carbon-nitrogen (but not peptide) bonds, in linear amides"/>
    <property type="evidence" value="ECO:0007669"/>
    <property type="project" value="TreeGrafter"/>
</dbReference>
<proteinExistence type="predicted"/>
<dbReference type="InterPro" id="IPR050345">
    <property type="entry name" value="Aliph_Amidase/BUP"/>
</dbReference>
<dbReference type="PANTHER" id="PTHR43674">
    <property type="entry name" value="NITRILASE C965.09-RELATED"/>
    <property type="match status" value="1"/>
</dbReference>
<dbReference type="SUPFAM" id="SSF56317">
    <property type="entry name" value="Carbon-nitrogen hydrolase"/>
    <property type="match status" value="1"/>
</dbReference>
<feature type="domain" description="CN hydrolase" evidence="2">
    <location>
        <begin position="1"/>
        <end position="235"/>
    </location>
</feature>
<organism evidence="3">
    <name type="scientific">candidate division WOR-3 bacterium</name>
    <dbReference type="NCBI Taxonomy" id="2052148"/>
    <lineage>
        <taxon>Bacteria</taxon>
        <taxon>Bacteria division WOR-3</taxon>
    </lineage>
</organism>
<evidence type="ECO:0000259" key="2">
    <source>
        <dbReference type="PROSITE" id="PS50263"/>
    </source>
</evidence>
<reference evidence="3" key="1">
    <citation type="journal article" date="2020" name="mSystems">
        <title>Genome- and Community-Level Interaction Insights into Carbon Utilization and Element Cycling Functions of Hydrothermarchaeota in Hydrothermal Sediment.</title>
        <authorList>
            <person name="Zhou Z."/>
            <person name="Liu Y."/>
            <person name="Xu W."/>
            <person name="Pan J."/>
            <person name="Luo Z.H."/>
            <person name="Li M."/>
        </authorList>
    </citation>
    <scope>NUCLEOTIDE SEQUENCE [LARGE SCALE GENOMIC DNA]</scope>
    <source>
        <strain evidence="3">HyVt-102</strain>
    </source>
</reference>
<keyword evidence="1" id="KW-0378">Hydrolase</keyword>
<name>A0A7C0VB20_UNCW3</name>
<dbReference type="EMBL" id="DQWE01000212">
    <property type="protein sequence ID" value="HDI83017.1"/>
    <property type="molecule type" value="Genomic_DNA"/>
</dbReference>
<evidence type="ECO:0000256" key="1">
    <source>
        <dbReference type="ARBA" id="ARBA00022801"/>
    </source>
</evidence>
<dbReference type="PROSITE" id="PS50263">
    <property type="entry name" value="CN_HYDROLASE"/>
    <property type="match status" value="1"/>
</dbReference>
<dbReference type="PANTHER" id="PTHR43674:SF2">
    <property type="entry name" value="BETA-UREIDOPROPIONASE"/>
    <property type="match status" value="1"/>
</dbReference>
<dbReference type="Gene3D" id="3.60.110.10">
    <property type="entry name" value="Carbon-nitrogen hydrolase"/>
    <property type="match status" value="1"/>
</dbReference>
<dbReference type="Proteomes" id="UP000885847">
    <property type="component" value="Unassembled WGS sequence"/>
</dbReference>
<dbReference type="AlphaFoldDB" id="A0A7C0VB20"/>
<protein>
    <submittedName>
        <fullName evidence="3">Beta-ureidopropionase</fullName>
    </submittedName>
</protein>
<accession>A0A7C0VB20</accession>
<evidence type="ECO:0000313" key="3">
    <source>
        <dbReference type="EMBL" id="HDI83017.1"/>
    </source>
</evidence>
<dbReference type="InterPro" id="IPR003010">
    <property type="entry name" value="C-N_Hydrolase"/>
</dbReference>
<sequence length="260" mass="29879">MKIGFYQFSPAFGDIEKNLEMLRGSLTKELPHILVLPELAFTGYNFINREEAVKYAEEIPGPLFEEIRSLSEEKEVAISTGFLERAGDNIYNSAVFVSPEGDYYVYRKVHLFYKEKEIFSPGDRFFVFEYRGVKIGMLICFDWIFPEAMRTLTLMSAEVILHHANLVLPFCQDAMITRSIENRVFIVTANRTGVEDRGGERYVFTGRSQVVAPGGKLLLRVGDEVTGVFSVDIDPYIAGDKNINRFNHLIRDRRQDIYRC</sequence>
<dbReference type="Pfam" id="PF00795">
    <property type="entry name" value="CN_hydrolase"/>
    <property type="match status" value="1"/>
</dbReference>